<gene>
    <name evidence="1" type="ORF">AVEN_259501_1</name>
</gene>
<dbReference type="EMBL" id="BGPR01079368">
    <property type="protein sequence ID" value="GBL74216.1"/>
    <property type="molecule type" value="Genomic_DNA"/>
</dbReference>
<evidence type="ECO:0000313" key="2">
    <source>
        <dbReference type="Proteomes" id="UP000499080"/>
    </source>
</evidence>
<sequence length="107" mass="11922">MKETSSNSVIILEISGHDTIHCRRAASFSRIPISPPLPLIFWLFCSWNSSSDMSEKVDAVPLLVNIPPRSSGYNARNIFGISSRSRTNTSNQHVHSTACDSRRVHLL</sequence>
<proteinExistence type="predicted"/>
<evidence type="ECO:0000313" key="1">
    <source>
        <dbReference type="EMBL" id="GBL74216.1"/>
    </source>
</evidence>
<dbReference type="AlphaFoldDB" id="A0A4Y2A4N7"/>
<name>A0A4Y2A4N7_ARAVE</name>
<accession>A0A4Y2A4N7</accession>
<reference evidence="1 2" key="1">
    <citation type="journal article" date="2019" name="Sci. Rep.">
        <title>Orb-weaving spider Araneus ventricosus genome elucidates the spidroin gene catalogue.</title>
        <authorList>
            <person name="Kono N."/>
            <person name="Nakamura H."/>
            <person name="Ohtoshi R."/>
            <person name="Moran D.A.P."/>
            <person name="Shinohara A."/>
            <person name="Yoshida Y."/>
            <person name="Fujiwara M."/>
            <person name="Mori M."/>
            <person name="Tomita M."/>
            <person name="Arakawa K."/>
        </authorList>
    </citation>
    <scope>NUCLEOTIDE SEQUENCE [LARGE SCALE GENOMIC DNA]</scope>
</reference>
<comment type="caution">
    <text evidence="1">The sequence shown here is derived from an EMBL/GenBank/DDBJ whole genome shotgun (WGS) entry which is preliminary data.</text>
</comment>
<keyword evidence="2" id="KW-1185">Reference proteome</keyword>
<organism evidence="1 2">
    <name type="scientific">Araneus ventricosus</name>
    <name type="common">Orbweaver spider</name>
    <name type="synonym">Epeira ventricosa</name>
    <dbReference type="NCBI Taxonomy" id="182803"/>
    <lineage>
        <taxon>Eukaryota</taxon>
        <taxon>Metazoa</taxon>
        <taxon>Ecdysozoa</taxon>
        <taxon>Arthropoda</taxon>
        <taxon>Chelicerata</taxon>
        <taxon>Arachnida</taxon>
        <taxon>Araneae</taxon>
        <taxon>Araneomorphae</taxon>
        <taxon>Entelegynae</taxon>
        <taxon>Araneoidea</taxon>
        <taxon>Araneidae</taxon>
        <taxon>Araneus</taxon>
    </lineage>
</organism>
<dbReference type="Proteomes" id="UP000499080">
    <property type="component" value="Unassembled WGS sequence"/>
</dbReference>
<protein>
    <submittedName>
        <fullName evidence="1">Uncharacterized protein</fullName>
    </submittedName>
</protein>